<keyword evidence="1" id="KW-0596">Phosphopantetheine</keyword>
<name>A0A194XN36_MOLSC</name>
<dbReference type="SUPFAM" id="SSF51735">
    <property type="entry name" value="NAD(P)-binding Rossmann-fold domains"/>
    <property type="match status" value="1"/>
</dbReference>
<dbReference type="SUPFAM" id="SSF56801">
    <property type="entry name" value="Acetyl-CoA synthetase-like"/>
    <property type="match status" value="1"/>
</dbReference>
<evidence type="ECO:0000259" key="3">
    <source>
        <dbReference type="Pfam" id="PF00501"/>
    </source>
</evidence>
<dbReference type="InterPro" id="IPR036291">
    <property type="entry name" value="NAD(P)-bd_dom_sf"/>
</dbReference>
<accession>A0A194XN36</accession>
<dbReference type="Gene3D" id="3.40.50.720">
    <property type="entry name" value="NAD(P)-binding Rossmann-like Domain"/>
    <property type="match status" value="1"/>
</dbReference>
<evidence type="ECO:0000259" key="4">
    <source>
        <dbReference type="Pfam" id="PF07993"/>
    </source>
</evidence>
<dbReference type="PANTHER" id="PTHR43439">
    <property type="entry name" value="PHENYLACETATE-COENZYME A LIGASE"/>
    <property type="match status" value="1"/>
</dbReference>
<dbReference type="InterPro" id="IPR042099">
    <property type="entry name" value="ANL_N_sf"/>
</dbReference>
<dbReference type="AlphaFoldDB" id="A0A194XN36"/>
<dbReference type="InterPro" id="IPR013120">
    <property type="entry name" value="FAR_NAD-bd"/>
</dbReference>
<dbReference type="Pfam" id="PF00501">
    <property type="entry name" value="AMP-binding"/>
    <property type="match status" value="1"/>
</dbReference>
<dbReference type="GeneID" id="28827109"/>
<dbReference type="InParanoid" id="A0A194XN36"/>
<dbReference type="InterPro" id="IPR000873">
    <property type="entry name" value="AMP-dep_synth/lig_dom"/>
</dbReference>
<dbReference type="OrthoDB" id="429813at2759"/>
<dbReference type="Proteomes" id="UP000070700">
    <property type="component" value="Unassembled WGS sequence"/>
</dbReference>
<evidence type="ECO:0000256" key="1">
    <source>
        <dbReference type="ARBA" id="ARBA00022450"/>
    </source>
</evidence>
<dbReference type="Pfam" id="PF07993">
    <property type="entry name" value="NAD_binding_4"/>
    <property type="match status" value="1"/>
</dbReference>
<dbReference type="Pfam" id="PF23562">
    <property type="entry name" value="AMP-binding_C_3"/>
    <property type="match status" value="1"/>
</dbReference>
<evidence type="ECO:0000313" key="5">
    <source>
        <dbReference type="EMBL" id="KUJ21541.1"/>
    </source>
</evidence>
<dbReference type="InterPro" id="IPR051414">
    <property type="entry name" value="Adenylate-forming_Reductase"/>
</dbReference>
<organism evidence="5 6">
    <name type="scientific">Mollisia scopiformis</name>
    <name type="common">Conifer needle endophyte fungus</name>
    <name type="synonym">Phialocephala scopiformis</name>
    <dbReference type="NCBI Taxonomy" id="149040"/>
    <lineage>
        <taxon>Eukaryota</taxon>
        <taxon>Fungi</taxon>
        <taxon>Dikarya</taxon>
        <taxon>Ascomycota</taxon>
        <taxon>Pezizomycotina</taxon>
        <taxon>Leotiomycetes</taxon>
        <taxon>Helotiales</taxon>
        <taxon>Mollisiaceae</taxon>
        <taxon>Mollisia</taxon>
    </lineage>
</organism>
<gene>
    <name evidence="5" type="ORF">LY89DRAFT_704470</name>
</gene>
<dbReference type="PANTHER" id="PTHR43439:SF2">
    <property type="entry name" value="ENZYME, PUTATIVE (JCVI)-RELATED"/>
    <property type="match status" value="1"/>
</dbReference>
<protein>
    <submittedName>
        <fullName evidence="5">Acetyl-CoA synthetase-like protein</fullName>
    </submittedName>
</protein>
<dbReference type="RefSeq" id="XP_018075896.1">
    <property type="nucleotide sequence ID" value="XM_018217383.1"/>
</dbReference>
<proteinExistence type="predicted"/>
<feature type="domain" description="AMP-dependent synthetase/ligase" evidence="3">
    <location>
        <begin position="101"/>
        <end position="367"/>
    </location>
</feature>
<keyword evidence="2" id="KW-0597">Phosphoprotein</keyword>
<dbReference type="EMBL" id="KQ947407">
    <property type="protein sequence ID" value="KUJ21541.1"/>
    <property type="molecule type" value="Genomic_DNA"/>
</dbReference>
<dbReference type="STRING" id="149040.A0A194XN36"/>
<evidence type="ECO:0000313" key="6">
    <source>
        <dbReference type="Proteomes" id="UP000070700"/>
    </source>
</evidence>
<keyword evidence="6" id="KW-1185">Reference proteome</keyword>
<feature type="domain" description="Thioester reductase (TE)" evidence="4">
    <location>
        <begin position="684"/>
        <end position="923"/>
    </location>
</feature>
<evidence type="ECO:0000256" key="2">
    <source>
        <dbReference type="ARBA" id="ARBA00022553"/>
    </source>
</evidence>
<dbReference type="Gene3D" id="3.40.50.12780">
    <property type="entry name" value="N-terminal domain of ligase-like"/>
    <property type="match status" value="1"/>
</dbReference>
<reference evidence="5 6" key="1">
    <citation type="submission" date="2015-10" db="EMBL/GenBank/DDBJ databases">
        <title>Full genome of DAOMC 229536 Phialocephala scopiformis, a fungal endophyte of spruce producing the potent anti-insectan compound rugulosin.</title>
        <authorList>
            <consortium name="DOE Joint Genome Institute"/>
            <person name="Walker A.K."/>
            <person name="Frasz S.L."/>
            <person name="Seifert K.A."/>
            <person name="Miller J.D."/>
            <person name="Mondo S.J."/>
            <person name="Labutti K."/>
            <person name="Lipzen A."/>
            <person name="Dockter R."/>
            <person name="Kennedy M."/>
            <person name="Grigoriev I.V."/>
            <person name="Spatafora J.W."/>
        </authorList>
    </citation>
    <scope>NUCLEOTIDE SEQUENCE [LARGE SCALE GENOMIC DNA]</scope>
    <source>
        <strain evidence="5 6">CBS 120377</strain>
    </source>
</reference>
<dbReference type="KEGG" id="psco:LY89DRAFT_704470"/>
<sequence>MYALPYMSAKMSASEKPGNVQPNCFTSTLGQAAERPDTNLSTVSELIDLQAKCHGDRFACAFPTPRDGVEWSCDIFSSDFPSLQGASHCLDSGGRGAYSTLNNSVDFLFTWLGLMRAGLSVLLIAPQCQPEAIVHLCKSCDALHLVYDEAYRDLASSAASHAESLAIHQIPWQSQSHDIRHLMSHLKPFRRIVSEAVESDTAYIHHTSGTSSGMPKPIPQTHHGAVSVLPSFDGGDSATFTTTPLYHGGIADCFRAWTSNALIWLFPGDKRPITTNNILFCLNVSEKAAQERSTPQVKYFSSVPYVLQMLAEDPQGVSMLQKMDIVGVGGAALPAGVGDDLVSSEVNLVSRFGSAECGFLLCSHRDYETDKEWQYLRLASTKLLQFEKQDDDSGLYELVVRPDWPHMAKRNRQDGSYATSDLFEPHPTILNAWKYHSRSDNQITLLTGKKFDPAPLEDEIASSSPHIREVFIVGNGKQVPGALVILKSDMSACREKEIWDVVKNINGKGENHTRISRGMILILDAKTPQLSRSSKGTLLRALVEKRFAMEIEQLYTVSDSENFTETVNGLLERPMKDEYCDFYRSGVDSATCTQIRSVLQKKILGRGELLPWNVVYNCGNIQNLSQYINDLRGGSLNDSKTSSGVEQQMLDLVRRCSNFETSEEPDDVVKRQNPEPYTRVVIFTGATGALGAHILDILRRDRSITEIYSLVRAVDQNAARTRVSSSLIKRRKDSLQDHDNVQCIPVRLAQPDLGIPAELLEVLRSKVTHIIHAAWTVNFSLPLQAFEEDNIAGLYHLIKFSKSCSPPARLSFCSSTASVLGQSHPAVITEQISTSPSDANALGYSRSKWVAEAICSAASNEEMMAGRIKILRIGQLTGDTVNGVWNMSEAWPMMLSTVDAVNCLPQRGDKLTWLPVDIAAQAVIDIALGESTDNPPTKDCPVYHIVNNSTEKSWEDLLRWIREARSKPFGVVEPDEWMKSLEKLESHPAQSLLWLWKGSSAEEENNDNREKQQARFEVANAEEFSKAMRSVRPVDKELIHKIWNWLEEQMIGSNESPEDKAL</sequence>